<evidence type="ECO:0000313" key="3">
    <source>
        <dbReference type="Proteomes" id="UP001606210"/>
    </source>
</evidence>
<protein>
    <recommendedName>
        <fullName evidence="4">DUF2125 domain-containing protein</fullName>
    </recommendedName>
</protein>
<evidence type="ECO:0000256" key="1">
    <source>
        <dbReference type="SAM" id="SignalP"/>
    </source>
</evidence>
<feature type="signal peptide" evidence="1">
    <location>
        <begin position="1"/>
        <end position="27"/>
    </location>
</feature>
<keyword evidence="3" id="KW-1185">Reference proteome</keyword>
<name>A0ABW7F5R1_9BURK</name>
<sequence length="343" mass="36105">MTLANLASPLRLTLLGTLLGFNIAAQAAPAPAAISFDTTPRAGQHQRQLIDLKAVMKMRVEAAPEATDEQRAKIAQAAQRMSQMGPMKFSTQMEQTMKVEQADAEGWLPLTVSIASKGGSMEMGGKAIPMPDTQAMNASYSARFNPKDFSFDFQQVQSSSPQLAEAMKAQGSAMINESLQLFKALSQRPLKVGDSVDVPVTMALPVPLPGGAGAMQGNVRYTLARVDRGVAHFDLNMDLKMDISAPLPSAPASAASAASDSAGAAAEPAKTLQMQIGGSGKGTASLRLADRLPLASRLAMDMKMTMNGPDNGRMLMDMDMVVVSKGESLAKPAAAKTPAKKKP</sequence>
<accession>A0ABW7F5R1</accession>
<reference evidence="2 3" key="1">
    <citation type="submission" date="2024-08" db="EMBL/GenBank/DDBJ databases">
        <authorList>
            <person name="Lu H."/>
        </authorList>
    </citation>
    <scope>NUCLEOTIDE SEQUENCE [LARGE SCALE GENOMIC DNA]</scope>
    <source>
        <strain evidence="2 3">LYH14W</strain>
    </source>
</reference>
<evidence type="ECO:0000313" key="2">
    <source>
        <dbReference type="EMBL" id="MFG6431976.1"/>
    </source>
</evidence>
<dbReference type="RefSeq" id="WP_394481482.1">
    <property type="nucleotide sequence ID" value="NZ_JBIGHV010000007.1"/>
</dbReference>
<proteinExistence type="predicted"/>
<keyword evidence="1" id="KW-0732">Signal</keyword>
<gene>
    <name evidence="2" type="ORF">ACG00Y_18795</name>
</gene>
<feature type="chain" id="PRO_5046048524" description="DUF2125 domain-containing protein" evidence="1">
    <location>
        <begin position="28"/>
        <end position="343"/>
    </location>
</feature>
<comment type="caution">
    <text evidence="2">The sequence shown here is derived from an EMBL/GenBank/DDBJ whole genome shotgun (WGS) entry which is preliminary data.</text>
</comment>
<dbReference type="Proteomes" id="UP001606210">
    <property type="component" value="Unassembled WGS sequence"/>
</dbReference>
<organism evidence="2 3">
    <name type="scientific">Pelomonas parva</name>
    <dbReference type="NCBI Taxonomy" id="3299032"/>
    <lineage>
        <taxon>Bacteria</taxon>
        <taxon>Pseudomonadati</taxon>
        <taxon>Pseudomonadota</taxon>
        <taxon>Betaproteobacteria</taxon>
        <taxon>Burkholderiales</taxon>
        <taxon>Sphaerotilaceae</taxon>
        <taxon>Roseateles</taxon>
    </lineage>
</organism>
<dbReference type="EMBL" id="JBIGHV010000007">
    <property type="protein sequence ID" value="MFG6431976.1"/>
    <property type="molecule type" value="Genomic_DNA"/>
</dbReference>
<evidence type="ECO:0008006" key="4">
    <source>
        <dbReference type="Google" id="ProtNLM"/>
    </source>
</evidence>